<dbReference type="RefSeq" id="WP_025358706.1">
    <property type="nucleotide sequence ID" value="NZ_BAAABQ010000048.1"/>
</dbReference>
<sequence length="59" mass="6858">MTGRTEELQHWYDLMLRRAEAAEAHRHATPPPRSLPMPTEAAIAIARHVKAMLLHYRQE</sequence>
<proteinExistence type="predicted"/>
<gene>
    <name evidence="1" type="ORF">BC739_000951</name>
</gene>
<reference evidence="1 2" key="1">
    <citation type="submission" date="2020-08" db="EMBL/GenBank/DDBJ databases">
        <title>Genomic Encyclopedia of Archaeal and Bacterial Type Strains, Phase II (KMG-II): from individual species to whole genera.</title>
        <authorList>
            <person name="Goeker M."/>
        </authorList>
    </citation>
    <scope>NUCLEOTIDE SEQUENCE [LARGE SCALE GENOMIC DNA]</scope>
    <source>
        <strain evidence="1 2">DSM 43850</strain>
    </source>
</reference>
<comment type="caution">
    <text evidence="1">The sequence shown here is derived from an EMBL/GenBank/DDBJ whole genome shotgun (WGS) entry which is preliminary data.</text>
</comment>
<protein>
    <recommendedName>
        <fullName evidence="3">PH domain-containing protein</fullName>
    </recommendedName>
</protein>
<evidence type="ECO:0000313" key="2">
    <source>
        <dbReference type="Proteomes" id="UP000517916"/>
    </source>
</evidence>
<accession>A0ABR6BAW5</accession>
<dbReference type="Proteomes" id="UP000517916">
    <property type="component" value="Unassembled WGS sequence"/>
</dbReference>
<keyword evidence="2" id="KW-1185">Reference proteome</keyword>
<organism evidence="1 2">
    <name type="scientific">Kutzneria viridogrisea</name>
    <dbReference type="NCBI Taxonomy" id="47990"/>
    <lineage>
        <taxon>Bacteria</taxon>
        <taxon>Bacillati</taxon>
        <taxon>Actinomycetota</taxon>
        <taxon>Actinomycetes</taxon>
        <taxon>Pseudonocardiales</taxon>
        <taxon>Pseudonocardiaceae</taxon>
        <taxon>Kutzneria</taxon>
    </lineage>
</organism>
<name>A0ABR6BAW5_9PSEU</name>
<evidence type="ECO:0008006" key="3">
    <source>
        <dbReference type="Google" id="ProtNLM"/>
    </source>
</evidence>
<evidence type="ECO:0000313" key="1">
    <source>
        <dbReference type="EMBL" id="MBA8923754.1"/>
    </source>
</evidence>
<dbReference type="EMBL" id="JACJID010000001">
    <property type="protein sequence ID" value="MBA8923754.1"/>
    <property type="molecule type" value="Genomic_DNA"/>
</dbReference>